<dbReference type="SMART" id="SM00596">
    <property type="entry name" value="PRE_C2HC"/>
    <property type="match status" value="1"/>
</dbReference>
<proteinExistence type="predicted"/>
<dbReference type="GO" id="GO:0003676">
    <property type="term" value="F:nucleic acid binding"/>
    <property type="evidence" value="ECO:0007669"/>
    <property type="project" value="InterPro"/>
</dbReference>
<feature type="domain" description="Pre-C2HC" evidence="2">
    <location>
        <begin position="205"/>
        <end position="273"/>
    </location>
</feature>
<feature type="region of interest" description="Disordered" evidence="1">
    <location>
        <begin position="1"/>
        <end position="53"/>
    </location>
</feature>
<dbReference type="InterPro" id="IPR035979">
    <property type="entry name" value="RBD_domain_sf"/>
</dbReference>
<dbReference type="EMBL" id="GGMR01009090">
    <property type="protein sequence ID" value="MBY21709.1"/>
    <property type="molecule type" value="Transcribed_RNA"/>
</dbReference>
<dbReference type="Pfam" id="PF07530">
    <property type="entry name" value="PRE_C2HC"/>
    <property type="match status" value="1"/>
</dbReference>
<accession>A0A2S2NWV3</accession>
<protein>
    <submittedName>
        <fullName evidence="3">Nucleic-acid-binding protein</fullName>
    </submittedName>
</protein>
<reference evidence="3" key="1">
    <citation type="submission" date="2018-04" db="EMBL/GenBank/DDBJ databases">
        <title>Transcriptome of Schizaphis graminum biotype I.</title>
        <authorList>
            <person name="Scully E.D."/>
            <person name="Geib S.M."/>
            <person name="Palmer N.A."/>
            <person name="Koch K."/>
            <person name="Bradshaw J."/>
            <person name="Heng-Moss T."/>
            <person name="Sarath G."/>
        </authorList>
    </citation>
    <scope>NUCLEOTIDE SEQUENCE</scope>
</reference>
<feature type="region of interest" description="Disordered" evidence="1">
    <location>
        <begin position="349"/>
        <end position="374"/>
    </location>
</feature>
<sequence>MSLPSKTNTASTKQINKPPLSPLILVKTKIPQNSNKSPDDFSDNDDIWQTKNANKRIRSPLTKSPSYKKVDSNIFISKNRFAPLSPTAATENENETQHMETSSEQPTDINNDTNTIKINLPPPIFIEANLNFNTLCLKLKELTDTSSFVCKSTTKGVKIQTFSSDSYRSVIKFLKEEGVSFHSYQSKENKPFRIVIRNLHPSTDKNHISKELSELGFQVKNITNVLHKSTKTPLPLFFVDLEQSESNQDIFKLTLLCYSKVKVETPHTKKEIPQCQRCQSYGHTRSYCFHNPRCVRCGNNHESTQCQKDRSEPAKCALCSGLHPANYRGCQIHKDLLKYRKLHLNPSQRNKKVHQFSSESNTTQEIPNSQNFPPLSKTPTISIPPGNHNNHWSKNDIPAENNLTNQLSSFINELKSLINPMISLLTTVIEKFIKDGR</sequence>
<evidence type="ECO:0000259" key="2">
    <source>
        <dbReference type="SMART" id="SM00596"/>
    </source>
</evidence>
<dbReference type="SUPFAM" id="SSF54928">
    <property type="entry name" value="RNA-binding domain, RBD"/>
    <property type="match status" value="1"/>
</dbReference>
<feature type="region of interest" description="Disordered" evidence="1">
    <location>
        <begin position="85"/>
        <end position="110"/>
    </location>
</feature>
<feature type="compositionally biased region" description="Polar residues" evidence="1">
    <location>
        <begin position="1"/>
        <end position="15"/>
    </location>
</feature>
<dbReference type="InterPro" id="IPR006579">
    <property type="entry name" value="Pre_C2HC_dom"/>
</dbReference>
<dbReference type="AlphaFoldDB" id="A0A2S2NWV3"/>
<feature type="compositionally biased region" description="Polar residues" evidence="1">
    <location>
        <begin position="355"/>
        <end position="374"/>
    </location>
</feature>
<dbReference type="PANTHER" id="PTHR33273:SF2">
    <property type="entry name" value="ENDONUCLEASE_EXONUCLEASE_PHOSPHATASE DOMAIN-CONTAINING PROTEIN"/>
    <property type="match status" value="1"/>
</dbReference>
<name>A0A2S2NWV3_SCHGA</name>
<evidence type="ECO:0000313" key="3">
    <source>
        <dbReference type="EMBL" id="MBY21709.1"/>
    </source>
</evidence>
<organism evidence="3">
    <name type="scientific">Schizaphis graminum</name>
    <name type="common">Green bug aphid</name>
    <dbReference type="NCBI Taxonomy" id="13262"/>
    <lineage>
        <taxon>Eukaryota</taxon>
        <taxon>Metazoa</taxon>
        <taxon>Ecdysozoa</taxon>
        <taxon>Arthropoda</taxon>
        <taxon>Hexapoda</taxon>
        <taxon>Insecta</taxon>
        <taxon>Pterygota</taxon>
        <taxon>Neoptera</taxon>
        <taxon>Paraneoptera</taxon>
        <taxon>Hemiptera</taxon>
        <taxon>Sternorrhyncha</taxon>
        <taxon>Aphidomorpha</taxon>
        <taxon>Aphidoidea</taxon>
        <taxon>Aphididae</taxon>
        <taxon>Aphidini</taxon>
        <taxon>Schizaphis</taxon>
    </lineage>
</organism>
<evidence type="ECO:0000256" key="1">
    <source>
        <dbReference type="SAM" id="MobiDB-lite"/>
    </source>
</evidence>
<gene>
    <name evidence="3" type="ORF">g.3527</name>
</gene>
<dbReference type="PANTHER" id="PTHR33273">
    <property type="entry name" value="DOMAIN-CONTAINING PROTEIN, PUTATIVE-RELATED"/>
    <property type="match status" value="1"/>
</dbReference>